<organism evidence="1 2">
    <name type="scientific">Candidatus Azambacteria bacterium RIFCSPLOWO2_02_FULL_44_14</name>
    <dbReference type="NCBI Taxonomy" id="1797306"/>
    <lineage>
        <taxon>Bacteria</taxon>
        <taxon>Candidatus Azamiibacteriota</taxon>
    </lineage>
</organism>
<protein>
    <submittedName>
        <fullName evidence="1">Uncharacterized protein</fullName>
    </submittedName>
</protein>
<sequence>MTIQHKNLASGRWQELSLTEQMANVGSEISRAVHWHNIDKKLYEAAIARALELLDFTIQDSRWHTRLKELVRVRELICDAVFGDKAYKTSLKDLDKYFLSFAFAARIRK</sequence>
<name>A0A1F5CC04_9BACT</name>
<evidence type="ECO:0000313" key="1">
    <source>
        <dbReference type="EMBL" id="OGD40348.1"/>
    </source>
</evidence>
<dbReference type="Proteomes" id="UP000177197">
    <property type="component" value="Unassembled WGS sequence"/>
</dbReference>
<dbReference type="AlphaFoldDB" id="A0A1F5CC04"/>
<dbReference type="EMBL" id="MEYV01000010">
    <property type="protein sequence ID" value="OGD40348.1"/>
    <property type="molecule type" value="Genomic_DNA"/>
</dbReference>
<comment type="caution">
    <text evidence="1">The sequence shown here is derived from an EMBL/GenBank/DDBJ whole genome shotgun (WGS) entry which is preliminary data.</text>
</comment>
<gene>
    <name evidence="1" type="ORF">A3I30_03595</name>
</gene>
<proteinExistence type="predicted"/>
<evidence type="ECO:0000313" key="2">
    <source>
        <dbReference type="Proteomes" id="UP000177197"/>
    </source>
</evidence>
<accession>A0A1F5CC04</accession>
<reference evidence="1 2" key="1">
    <citation type="journal article" date="2016" name="Nat. Commun.">
        <title>Thousands of microbial genomes shed light on interconnected biogeochemical processes in an aquifer system.</title>
        <authorList>
            <person name="Anantharaman K."/>
            <person name="Brown C.T."/>
            <person name="Hug L.A."/>
            <person name="Sharon I."/>
            <person name="Castelle C.J."/>
            <person name="Probst A.J."/>
            <person name="Thomas B.C."/>
            <person name="Singh A."/>
            <person name="Wilkins M.J."/>
            <person name="Karaoz U."/>
            <person name="Brodie E.L."/>
            <person name="Williams K.H."/>
            <person name="Hubbard S.S."/>
            <person name="Banfield J.F."/>
        </authorList>
    </citation>
    <scope>NUCLEOTIDE SEQUENCE [LARGE SCALE GENOMIC DNA]</scope>
</reference>